<accession>A0A9X1RLZ0</accession>
<keyword evidence="3 6" id="KW-0418">Kinase</keyword>
<dbReference type="InterPro" id="IPR018484">
    <property type="entry name" value="FGGY_N"/>
</dbReference>
<dbReference type="EMBL" id="JAKLJA010000003">
    <property type="protein sequence ID" value="MCG5072905.1"/>
    <property type="molecule type" value="Genomic_DNA"/>
</dbReference>
<evidence type="ECO:0000259" key="4">
    <source>
        <dbReference type="Pfam" id="PF00370"/>
    </source>
</evidence>
<protein>
    <submittedName>
        <fullName evidence="6">Carbohydrate kinase</fullName>
    </submittedName>
</protein>
<dbReference type="Proteomes" id="UP001139308">
    <property type="component" value="Unassembled WGS sequence"/>
</dbReference>
<comment type="caution">
    <text evidence="6">The sequence shown here is derived from an EMBL/GenBank/DDBJ whole genome shotgun (WGS) entry which is preliminary data.</text>
</comment>
<evidence type="ECO:0000313" key="6">
    <source>
        <dbReference type="EMBL" id="MCG5072905.1"/>
    </source>
</evidence>
<reference evidence="6" key="1">
    <citation type="submission" date="2022-01" db="EMBL/GenBank/DDBJ databases">
        <title>Genome sequence and assembly of Parabukholderia sp. RG36.</title>
        <authorList>
            <person name="Chhetri G."/>
        </authorList>
    </citation>
    <scope>NUCLEOTIDE SEQUENCE</scope>
    <source>
        <strain evidence="6">RG36</strain>
    </source>
</reference>
<feature type="domain" description="Carbohydrate kinase FGGY N-terminal" evidence="4">
    <location>
        <begin position="9"/>
        <end position="265"/>
    </location>
</feature>
<dbReference type="SUPFAM" id="SSF53067">
    <property type="entry name" value="Actin-like ATPase domain"/>
    <property type="match status" value="2"/>
</dbReference>
<feature type="domain" description="Carbohydrate kinase FGGY C-terminal" evidence="5">
    <location>
        <begin position="278"/>
        <end position="482"/>
    </location>
</feature>
<sequence>MNASQTRFLGIDLGTGSLKVVIVDETLAERAAASVAYNLETPQPGWAEIDVERWWDALVLACERLPASERALVRAIGFSGQMHGVVPTDAAGQALRPAMLWPDTRARALLDAWPGAGLGLRSDAGLGAWSDNEAHPQPNPVAPGMAGPLLYWLMRHERATADATRWALQPKDWLRVRLAGGAHARSEAFVADPSDACATALAAPDGAWDVALIERFGLPVRWFAPLAPSSAASGTLCPEAARALGLPAGIVLATGAGDTPCAVLGSGLRDDGDALLTTGTGGQIVVTSSAEPPARRGLHRYRSASGGWYAMAAMQNVGVALEAARGWLSCDWNEAYEEAFAAPPSQTLTFLPYLSGERSPWLDPAARGGWLGAGLGDTRGVLMRAAFEGVAFALRAGLDALRGAPGAHVADAADGADAAGTVDIDGGGTPHARIAVLKLAGGGSVDARWRQLLADVLGAQLDAIDCPNAAARGAALLGGVACGHWRMDELAAFAPAATCVAQPRADAALAQRYARFIDLYGRVRTWFA</sequence>
<keyword evidence="7" id="KW-1185">Reference proteome</keyword>
<evidence type="ECO:0000256" key="2">
    <source>
        <dbReference type="ARBA" id="ARBA00022679"/>
    </source>
</evidence>
<dbReference type="CDD" id="cd07808">
    <property type="entry name" value="ASKHA_NBD_FGGY_EcXK-like"/>
    <property type="match status" value="1"/>
</dbReference>
<dbReference type="InterPro" id="IPR018485">
    <property type="entry name" value="FGGY_C"/>
</dbReference>
<dbReference type="RefSeq" id="WP_238462649.1">
    <property type="nucleotide sequence ID" value="NZ_JAKLJA010000003.1"/>
</dbReference>
<dbReference type="PIRSF" id="PIRSF000538">
    <property type="entry name" value="GlpK"/>
    <property type="match status" value="1"/>
</dbReference>
<dbReference type="AlphaFoldDB" id="A0A9X1RLZ0"/>
<dbReference type="Pfam" id="PF02782">
    <property type="entry name" value="FGGY_C"/>
    <property type="match status" value="1"/>
</dbReference>
<dbReference type="InterPro" id="IPR043129">
    <property type="entry name" value="ATPase_NBD"/>
</dbReference>
<dbReference type="GO" id="GO:0005975">
    <property type="term" value="P:carbohydrate metabolic process"/>
    <property type="evidence" value="ECO:0007669"/>
    <property type="project" value="InterPro"/>
</dbReference>
<dbReference type="PANTHER" id="PTHR43095">
    <property type="entry name" value="SUGAR KINASE"/>
    <property type="match status" value="1"/>
</dbReference>
<name>A0A9X1RLZ0_9BURK</name>
<evidence type="ECO:0000256" key="1">
    <source>
        <dbReference type="ARBA" id="ARBA00009156"/>
    </source>
</evidence>
<evidence type="ECO:0000259" key="5">
    <source>
        <dbReference type="Pfam" id="PF02782"/>
    </source>
</evidence>
<evidence type="ECO:0000313" key="7">
    <source>
        <dbReference type="Proteomes" id="UP001139308"/>
    </source>
</evidence>
<evidence type="ECO:0000256" key="3">
    <source>
        <dbReference type="ARBA" id="ARBA00022777"/>
    </source>
</evidence>
<dbReference type="Gene3D" id="3.30.420.40">
    <property type="match status" value="2"/>
</dbReference>
<dbReference type="InterPro" id="IPR050406">
    <property type="entry name" value="FGGY_Carb_Kinase"/>
</dbReference>
<proteinExistence type="inferred from homology"/>
<dbReference type="GO" id="GO:0016301">
    <property type="term" value="F:kinase activity"/>
    <property type="evidence" value="ECO:0007669"/>
    <property type="project" value="UniProtKB-KW"/>
</dbReference>
<gene>
    <name evidence="6" type="ORF">L5014_05920</name>
</gene>
<comment type="similarity">
    <text evidence="1">Belongs to the FGGY kinase family.</text>
</comment>
<keyword evidence="2" id="KW-0808">Transferase</keyword>
<organism evidence="6 7">
    <name type="scientific">Paraburkholderia tagetis</name>
    <dbReference type="NCBI Taxonomy" id="2913261"/>
    <lineage>
        <taxon>Bacteria</taxon>
        <taxon>Pseudomonadati</taxon>
        <taxon>Pseudomonadota</taxon>
        <taxon>Betaproteobacteria</taxon>
        <taxon>Burkholderiales</taxon>
        <taxon>Burkholderiaceae</taxon>
        <taxon>Paraburkholderia</taxon>
    </lineage>
</organism>
<dbReference type="PANTHER" id="PTHR43095:SF5">
    <property type="entry name" value="XYLULOSE KINASE"/>
    <property type="match status" value="1"/>
</dbReference>
<dbReference type="InterPro" id="IPR000577">
    <property type="entry name" value="Carb_kinase_FGGY"/>
</dbReference>
<dbReference type="Pfam" id="PF00370">
    <property type="entry name" value="FGGY_N"/>
    <property type="match status" value="1"/>
</dbReference>